<dbReference type="SUPFAM" id="SSF53756">
    <property type="entry name" value="UDP-Glycosyltransferase/glycogen phosphorylase"/>
    <property type="match status" value="1"/>
</dbReference>
<dbReference type="InterPro" id="IPR035595">
    <property type="entry name" value="UDP_glycos_trans_CS"/>
</dbReference>
<comment type="similarity">
    <text evidence="2 5">Belongs to the UDP-glycosyltransferase family.</text>
</comment>
<dbReference type="InterPro" id="IPR002213">
    <property type="entry name" value="UDP_glucos_trans"/>
</dbReference>
<dbReference type="EC" id="2.4.1.-" evidence="6"/>
<evidence type="ECO:0000313" key="7">
    <source>
        <dbReference type="EMBL" id="AKA44591.1"/>
    </source>
</evidence>
<accession>A0A0D5ZDD2</accession>
<proteinExistence type="evidence at transcript level"/>
<evidence type="ECO:0000256" key="6">
    <source>
        <dbReference type="RuleBase" id="RU362057"/>
    </source>
</evidence>
<dbReference type="PANTHER" id="PTHR11926">
    <property type="entry name" value="GLUCOSYL/GLUCURONOSYL TRANSFERASES"/>
    <property type="match status" value="1"/>
</dbReference>
<dbReference type="PANTHER" id="PTHR11926:SF1402">
    <property type="entry name" value="GLYCOSYLTRANSFERASE"/>
    <property type="match status" value="1"/>
</dbReference>
<evidence type="ECO:0000256" key="5">
    <source>
        <dbReference type="RuleBase" id="RU003718"/>
    </source>
</evidence>
<dbReference type="GO" id="GO:0016114">
    <property type="term" value="P:terpenoid biosynthetic process"/>
    <property type="evidence" value="ECO:0007669"/>
    <property type="project" value="UniProtKB-UniPathway"/>
</dbReference>
<dbReference type="GO" id="GO:0080044">
    <property type="term" value="F:quercetin 7-O-glucosyltransferase activity"/>
    <property type="evidence" value="ECO:0007669"/>
    <property type="project" value="TreeGrafter"/>
</dbReference>
<keyword evidence="3 5" id="KW-0808">Transferase</keyword>
<name>A0A0D5ZDD2_PANGI</name>
<dbReference type="Gene3D" id="3.40.50.2000">
    <property type="entry name" value="Glycogen Phosphorylase B"/>
    <property type="match status" value="2"/>
</dbReference>
<evidence type="ECO:0000256" key="1">
    <source>
        <dbReference type="ARBA" id="ARBA00004721"/>
    </source>
</evidence>
<comment type="pathway">
    <text evidence="1">Secondary metabolite biosynthesis; terpenoid biosynthesis.</text>
</comment>
<sequence length="472" mass="53707">MKRAKIIMVPYPAQGHVTPMLKLASGLARRGFEPVLVTPEFIHRSIAPQIGGRSEISCTKIPDELDEGIRRDFFAIEMAMENNMPVHLERIVQKLVDEDGGRVACFVVDLLASWAIKVGCDRGIPVAGFWPGMLEAYHLITAIPDMIRAGIISETGIPQYQGPVVFKSLKPMLSTEDLPWLIGTSVERKSRFKFWTKTLDRSKALQWLLVNSYPDHHDDEDEENKTQQMIMQTNYDSQEDSPHILPVGPLSNDYARMNNASFWEEDVSCLDWLGKHKDGCVVYISFGSWVSPIEEGKVKSLALALEASMRPFIWVLGCNWRQGLPSGYMERVWKRGKIVSWAPQMQVLQHKAVGCYLTHCGWNSTMEAIQCRKRMLCYPVAGDQFLNCAYIVKVWRIGLKLSVFGRKDLEDGIQRVMEDDEMSDRLMRLNERVMGKEASSRMMDNLATFTDFVSQQNLNSRQAGICRFPKCT</sequence>
<dbReference type="SMR" id="A0A0D5ZDD2"/>
<keyword evidence="5" id="KW-0328">Glycosyltransferase</keyword>
<dbReference type="UniPathway" id="UPA00213"/>
<dbReference type="CDD" id="cd03784">
    <property type="entry name" value="GT1_Gtf-like"/>
    <property type="match status" value="1"/>
</dbReference>
<dbReference type="Pfam" id="PF00201">
    <property type="entry name" value="UDPGT"/>
    <property type="match status" value="1"/>
</dbReference>
<dbReference type="AlphaFoldDB" id="A0A0D5ZDD2"/>
<dbReference type="EMBL" id="KM401923">
    <property type="protein sequence ID" value="AKA44591.1"/>
    <property type="molecule type" value="mRNA"/>
</dbReference>
<keyword evidence="4" id="KW-0414">Isoprene biosynthesis</keyword>
<organism evidence="7">
    <name type="scientific">Panax ginseng</name>
    <name type="common">Korean ginseng</name>
    <dbReference type="NCBI Taxonomy" id="4054"/>
    <lineage>
        <taxon>Eukaryota</taxon>
        <taxon>Viridiplantae</taxon>
        <taxon>Streptophyta</taxon>
        <taxon>Embryophyta</taxon>
        <taxon>Tracheophyta</taxon>
        <taxon>Spermatophyta</taxon>
        <taxon>Magnoliopsida</taxon>
        <taxon>eudicotyledons</taxon>
        <taxon>Gunneridae</taxon>
        <taxon>Pentapetalae</taxon>
        <taxon>asterids</taxon>
        <taxon>campanulids</taxon>
        <taxon>Apiales</taxon>
        <taxon>Araliaceae</taxon>
        <taxon>Panax</taxon>
    </lineage>
</organism>
<evidence type="ECO:0000256" key="4">
    <source>
        <dbReference type="ARBA" id="ARBA00023229"/>
    </source>
</evidence>
<dbReference type="GO" id="GO:0080043">
    <property type="term" value="F:quercetin 3-O-glucosyltransferase activity"/>
    <property type="evidence" value="ECO:0007669"/>
    <property type="project" value="TreeGrafter"/>
</dbReference>
<dbReference type="FunFam" id="3.40.50.2000:FF:000122">
    <property type="entry name" value="Glycosyltransferase"/>
    <property type="match status" value="1"/>
</dbReference>
<protein>
    <recommendedName>
        <fullName evidence="6">Glycosyltransferase</fullName>
        <ecNumber evidence="6">2.4.1.-</ecNumber>
    </recommendedName>
</protein>
<reference evidence="7" key="1">
    <citation type="journal article" date="2015" name="Metab. Eng.">
        <title>Production of bioactive ginsenosides Rh2 and Rg3 by metabolically engineered yeasts.</title>
        <authorList>
            <person name="Wang P."/>
            <person name="Wei Y."/>
            <person name="Fan Y."/>
            <person name="Liu Q."/>
            <person name="Wei W."/>
            <person name="Yang C."/>
            <person name="Zhang L."/>
            <person name="Zhao G."/>
            <person name="Yue J."/>
            <person name="Yan X."/>
            <person name="Zhou Z."/>
        </authorList>
    </citation>
    <scope>NUCLEOTIDE SEQUENCE</scope>
</reference>
<dbReference type="PROSITE" id="PS00375">
    <property type="entry name" value="UDPGT"/>
    <property type="match status" value="1"/>
</dbReference>
<evidence type="ECO:0000256" key="3">
    <source>
        <dbReference type="ARBA" id="ARBA00022679"/>
    </source>
</evidence>
<evidence type="ECO:0000256" key="2">
    <source>
        <dbReference type="ARBA" id="ARBA00009995"/>
    </source>
</evidence>